<dbReference type="EMBL" id="LQZG01000001">
    <property type="protein sequence ID" value="OAB89113.1"/>
    <property type="molecule type" value="Genomic_DNA"/>
</dbReference>
<evidence type="ECO:0000313" key="3">
    <source>
        <dbReference type="Proteomes" id="UP000076976"/>
    </source>
</evidence>
<dbReference type="PANTHER" id="PTHR43433">
    <property type="entry name" value="HYDROLASE, ALPHA/BETA FOLD FAMILY PROTEIN"/>
    <property type="match status" value="1"/>
</dbReference>
<evidence type="ECO:0000259" key="1">
    <source>
        <dbReference type="Pfam" id="PF00561"/>
    </source>
</evidence>
<protein>
    <submittedName>
        <fullName evidence="2">Hydrolase</fullName>
    </submittedName>
</protein>
<evidence type="ECO:0000313" key="2">
    <source>
        <dbReference type="EMBL" id="OAB89113.1"/>
    </source>
</evidence>
<dbReference type="PANTHER" id="PTHR43433:SF10">
    <property type="entry name" value="AB HYDROLASE-1 DOMAIN-CONTAINING PROTEIN"/>
    <property type="match status" value="1"/>
</dbReference>
<organism evidence="2 3">
    <name type="scientific">Janibacter melonis</name>
    <dbReference type="NCBI Taxonomy" id="262209"/>
    <lineage>
        <taxon>Bacteria</taxon>
        <taxon>Bacillati</taxon>
        <taxon>Actinomycetota</taxon>
        <taxon>Actinomycetes</taxon>
        <taxon>Micrococcales</taxon>
        <taxon>Intrasporangiaceae</taxon>
        <taxon>Janibacter</taxon>
    </lineage>
</organism>
<dbReference type="Gene3D" id="3.40.50.1820">
    <property type="entry name" value="alpha/beta hydrolase"/>
    <property type="match status" value="1"/>
</dbReference>
<feature type="domain" description="AB hydrolase-1" evidence="1">
    <location>
        <begin position="22"/>
        <end position="125"/>
    </location>
</feature>
<reference evidence="2 3" key="1">
    <citation type="submission" date="2016-01" db="EMBL/GenBank/DDBJ databases">
        <title>Janibacter melonis strain CD11_4 genome sequencing and assembly.</title>
        <authorList>
            <person name="Nair G.R."/>
            <person name="Kaur G."/>
            <person name="Chander A.M."/>
            <person name="Mayilraj S."/>
        </authorList>
    </citation>
    <scope>NUCLEOTIDE SEQUENCE [LARGE SCALE GENOMIC DNA]</scope>
    <source>
        <strain evidence="2 3">CD11-4</strain>
    </source>
</reference>
<dbReference type="STRING" id="262209.AWH69_03355"/>
<dbReference type="InterPro" id="IPR029058">
    <property type="entry name" value="AB_hydrolase_fold"/>
</dbReference>
<keyword evidence="3" id="KW-1185">Reference proteome</keyword>
<keyword evidence="2" id="KW-0378">Hydrolase</keyword>
<dbReference type="Proteomes" id="UP000076976">
    <property type="component" value="Unassembled WGS sequence"/>
</dbReference>
<dbReference type="GO" id="GO:0016787">
    <property type="term" value="F:hydrolase activity"/>
    <property type="evidence" value="ECO:0007669"/>
    <property type="project" value="UniProtKB-KW"/>
</dbReference>
<dbReference type="Pfam" id="PF00561">
    <property type="entry name" value="Abhydrolase_1"/>
    <property type="match status" value="1"/>
</dbReference>
<name>A0A176QHD8_9MICO</name>
<sequence length="266" mass="28395">MRWSTHTRDDVTIECGSVGEGYPVVLLPSLGRGAQDFAEVAQHLAADGFRVLMPQPRGIGRSVGPMEQVTMSDLAADVALVMDALLDEPAVVVGHAFGSQPARMLAVERTDLVRGLVLAAASAGKMPPGAAEAPFSRLRAEIDGSGDPSLPEEERVRCLQAAFFAPGHDPRVWLDGWSWPTHEIQAHARRTTDVDAYFEAGGVPVLDLQAEHDAVVIPGVLRPLLGERVSVQVVRDAGHALLPEQPRAVSEAVASYARALLTADRP</sequence>
<dbReference type="InterPro" id="IPR000073">
    <property type="entry name" value="AB_hydrolase_1"/>
</dbReference>
<comment type="caution">
    <text evidence="2">The sequence shown here is derived from an EMBL/GenBank/DDBJ whole genome shotgun (WGS) entry which is preliminary data.</text>
</comment>
<gene>
    <name evidence="2" type="ORF">AWH69_03355</name>
</gene>
<accession>A0A176QHD8</accession>
<dbReference type="AlphaFoldDB" id="A0A176QHD8"/>
<proteinExistence type="predicted"/>
<dbReference type="SUPFAM" id="SSF53474">
    <property type="entry name" value="alpha/beta-Hydrolases"/>
    <property type="match status" value="1"/>
</dbReference>
<dbReference type="InterPro" id="IPR050471">
    <property type="entry name" value="AB_hydrolase"/>
</dbReference>